<proteinExistence type="predicted"/>
<keyword evidence="1" id="KW-0472">Membrane</keyword>
<feature type="transmembrane region" description="Helical" evidence="1">
    <location>
        <begin position="33"/>
        <end position="53"/>
    </location>
</feature>
<dbReference type="Proteomes" id="UP000527315">
    <property type="component" value="Unassembled WGS sequence"/>
</dbReference>
<dbReference type="Gene3D" id="2.60.40.10">
    <property type="entry name" value="Immunoglobulins"/>
    <property type="match status" value="1"/>
</dbReference>
<keyword evidence="1" id="KW-0812">Transmembrane</keyword>
<dbReference type="InterPro" id="IPR013783">
    <property type="entry name" value="Ig-like_fold"/>
</dbReference>
<keyword evidence="1" id="KW-1133">Transmembrane helix</keyword>
<reference evidence="3" key="1">
    <citation type="journal article" date="2020" name="bioRxiv">
        <title>A rank-normalized archaeal taxonomy based on genome phylogeny resolves widespread incomplete and uneven classifications.</title>
        <authorList>
            <person name="Rinke C."/>
            <person name="Chuvochina M."/>
            <person name="Mussig A.J."/>
            <person name="Chaumeil P.-A."/>
            <person name="Waite D.W."/>
            <person name="Whitman W.B."/>
            <person name="Parks D.H."/>
            <person name="Hugenholtz P."/>
        </authorList>
    </citation>
    <scope>NUCLEOTIDE SEQUENCE [LARGE SCALE GENOMIC DNA]</scope>
</reference>
<evidence type="ECO:0000313" key="2">
    <source>
        <dbReference type="EMBL" id="HIH33049.1"/>
    </source>
</evidence>
<dbReference type="EMBL" id="DUFJ01000055">
    <property type="protein sequence ID" value="HIH33049.1"/>
    <property type="molecule type" value="Genomic_DNA"/>
</dbReference>
<organism evidence="2 3">
    <name type="scientific">Candidatus Iainarchaeum sp</name>
    <dbReference type="NCBI Taxonomy" id="3101447"/>
    <lineage>
        <taxon>Archaea</taxon>
        <taxon>Candidatus Iainarchaeota</taxon>
        <taxon>Candidatus Iainarchaeia</taxon>
        <taxon>Candidatus Iainarchaeales</taxon>
        <taxon>Candidatus Iainarchaeaceae</taxon>
        <taxon>Candidatus Iainarchaeum</taxon>
    </lineage>
</organism>
<accession>A0A7J4KVA4</accession>
<name>A0A7J4KVA4_9ARCH</name>
<dbReference type="AlphaFoldDB" id="A0A7J4KVA4"/>
<evidence type="ECO:0000313" key="3">
    <source>
        <dbReference type="Proteomes" id="UP000527315"/>
    </source>
</evidence>
<comment type="caution">
    <text evidence="2">The sequence shown here is derived from an EMBL/GenBank/DDBJ whole genome shotgun (WGS) entry which is preliminary data.</text>
</comment>
<protein>
    <submittedName>
        <fullName evidence="2">Uncharacterized protein</fullName>
    </submittedName>
</protein>
<evidence type="ECO:0000256" key="1">
    <source>
        <dbReference type="SAM" id="Phobius"/>
    </source>
</evidence>
<gene>
    <name evidence="2" type="ORF">HA227_02230</name>
</gene>
<sequence>MSCSSRQWSNDFLHFFRKGVFLRRLFFKGQSSIELLVILSVSLAAFAGVVFFANQKIGGFNSSVSETQLEQTVELLANASREVFVQGDGVEKIVALRLPEGIDSESSRIENNSIIYSLSGRAFFKTLEFQLEGSLPSNPGTNAVKISSLNNSVNIEPVGFSPDKSSFFLRLNKGSSVQEFLVLKNHSQSLVSISMQKQLSSEDVSASFSPSSSFDLNAGSSETIQMLFSSKPTASGTYAGKITVNGSTAQGIDYFEIPLFFEVSGTGVLAVFPSEISSEFSPGTAGSRLLSLCNNSQAMLSNISFSRSTGQPGEWFSQLEPVDFLQPGCIDRTVDFFIPSNASGVYSGFLTFSDGFNVASVDLNLSVGGS</sequence>